<sequence length="503" mass="58212">MAYAAYIATALLVWTACRIVYLRHLHPLAHVPGPFWASVTELYRFYHDWIQNGTYYRHFEAYQARYGPVIRIAPNEVLLTDPCHYDTLYSMTTDFYKDPAFYHLSGAETAVFAITHNKDHQRHRALLNPFFSRRSVLQQEGMVRSKVLRLLNRIQQDSQRGLTTELWAGFRAISVDVITEYAFGADRCWDFLGREDFGVWYNHLARAVVPTMYLFRVVPWLRRPMQAMPVWLARRLNPMVVGMLEFMDVTRRDVERVVGDVEHDRKPERETIFHGLLDPEATKAQGLVGVPTVQNMVDEAFGFLGAASETAGNAMTMCAFHVLYDREIYKRLRAELVQAFPDPTTQMDLLALEKLPYLTAVIKEGLRLSYGVIHPLPRVAPKAVEFNGYVLPEGTVVSMSAWLMHRHPDAFPDPDRFDPDRWLDAGRAFYLEKFLVPFSKGNRNCIGQPLAMCEVYLAIALLFRRFDDLEAIDVGPEDLVYEDYFGAFYPKDARKFKVMRRER</sequence>
<dbReference type="InterPro" id="IPR001128">
    <property type="entry name" value="Cyt_P450"/>
</dbReference>
<dbReference type="InterPro" id="IPR050121">
    <property type="entry name" value="Cytochrome_P450_monoxygenase"/>
</dbReference>
<protein>
    <submittedName>
        <fullName evidence="9">Cytochrome P450</fullName>
    </submittedName>
</protein>
<dbReference type="GO" id="GO:0020037">
    <property type="term" value="F:heme binding"/>
    <property type="evidence" value="ECO:0007669"/>
    <property type="project" value="InterPro"/>
</dbReference>
<evidence type="ECO:0000256" key="1">
    <source>
        <dbReference type="ARBA" id="ARBA00001971"/>
    </source>
</evidence>
<keyword evidence="6 8" id="KW-0503">Monooxygenase</keyword>
<proteinExistence type="inferred from homology"/>
<dbReference type="PANTHER" id="PTHR24305:SF152">
    <property type="entry name" value="P450, PUTATIVE (EUROFUNG)-RELATED"/>
    <property type="match status" value="1"/>
</dbReference>
<dbReference type="InterPro" id="IPR036396">
    <property type="entry name" value="Cyt_P450_sf"/>
</dbReference>
<evidence type="ECO:0000313" key="9">
    <source>
        <dbReference type="EMBL" id="KAK1754045.1"/>
    </source>
</evidence>
<evidence type="ECO:0000256" key="4">
    <source>
        <dbReference type="ARBA" id="ARBA00022723"/>
    </source>
</evidence>
<dbReference type="SUPFAM" id="SSF48264">
    <property type="entry name" value="Cytochrome P450"/>
    <property type="match status" value="1"/>
</dbReference>
<comment type="caution">
    <text evidence="9">The sequence shown here is derived from an EMBL/GenBank/DDBJ whole genome shotgun (WGS) entry which is preliminary data.</text>
</comment>
<evidence type="ECO:0000256" key="2">
    <source>
        <dbReference type="ARBA" id="ARBA00010617"/>
    </source>
</evidence>
<comment type="similarity">
    <text evidence="2 8">Belongs to the cytochrome P450 family.</text>
</comment>
<keyword evidence="3 7" id="KW-0349">Heme</keyword>
<gene>
    <name evidence="9" type="ORF">QBC47DRAFT_346736</name>
</gene>
<dbReference type="EMBL" id="MU839836">
    <property type="protein sequence ID" value="KAK1754045.1"/>
    <property type="molecule type" value="Genomic_DNA"/>
</dbReference>
<dbReference type="PANTHER" id="PTHR24305">
    <property type="entry name" value="CYTOCHROME P450"/>
    <property type="match status" value="1"/>
</dbReference>
<name>A0AAJ0BA40_9PEZI</name>
<dbReference type="Proteomes" id="UP001239445">
    <property type="component" value="Unassembled WGS sequence"/>
</dbReference>
<evidence type="ECO:0000256" key="6">
    <source>
        <dbReference type="ARBA" id="ARBA00023033"/>
    </source>
</evidence>
<comment type="cofactor">
    <cofactor evidence="1 7">
        <name>heme</name>
        <dbReference type="ChEBI" id="CHEBI:30413"/>
    </cofactor>
</comment>
<dbReference type="CDD" id="cd11062">
    <property type="entry name" value="CYP58-like"/>
    <property type="match status" value="1"/>
</dbReference>
<dbReference type="PRINTS" id="PR00385">
    <property type="entry name" value="P450"/>
</dbReference>
<organism evidence="9 10">
    <name type="scientific">Echria macrotheca</name>
    <dbReference type="NCBI Taxonomy" id="438768"/>
    <lineage>
        <taxon>Eukaryota</taxon>
        <taxon>Fungi</taxon>
        <taxon>Dikarya</taxon>
        <taxon>Ascomycota</taxon>
        <taxon>Pezizomycotina</taxon>
        <taxon>Sordariomycetes</taxon>
        <taxon>Sordariomycetidae</taxon>
        <taxon>Sordariales</taxon>
        <taxon>Schizotheciaceae</taxon>
        <taxon>Echria</taxon>
    </lineage>
</organism>
<dbReference type="GO" id="GO:0005506">
    <property type="term" value="F:iron ion binding"/>
    <property type="evidence" value="ECO:0007669"/>
    <property type="project" value="InterPro"/>
</dbReference>
<accession>A0AAJ0BA40</accession>
<evidence type="ECO:0000256" key="8">
    <source>
        <dbReference type="RuleBase" id="RU000461"/>
    </source>
</evidence>
<evidence type="ECO:0000313" key="10">
    <source>
        <dbReference type="Proteomes" id="UP001239445"/>
    </source>
</evidence>
<reference evidence="9" key="1">
    <citation type="submission" date="2023-06" db="EMBL/GenBank/DDBJ databases">
        <title>Genome-scale phylogeny and comparative genomics of the fungal order Sordariales.</title>
        <authorList>
            <consortium name="Lawrence Berkeley National Laboratory"/>
            <person name="Hensen N."/>
            <person name="Bonometti L."/>
            <person name="Westerberg I."/>
            <person name="Brannstrom I.O."/>
            <person name="Guillou S."/>
            <person name="Cros-Aarteil S."/>
            <person name="Calhoun S."/>
            <person name="Haridas S."/>
            <person name="Kuo A."/>
            <person name="Mondo S."/>
            <person name="Pangilinan J."/>
            <person name="Riley R."/>
            <person name="Labutti K."/>
            <person name="Andreopoulos B."/>
            <person name="Lipzen A."/>
            <person name="Chen C."/>
            <person name="Yanf M."/>
            <person name="Daum C."/>
            <person name="Ng V."/>
            <person name="Clum A."/>
            <person name="Steindorff A."/>
            <person name="Ohm R."/>
            <person name="Martin F."/>
            <person name="Silar P."/>
            <person name="Natvig D."/>
            <person name="Lalanne C."/>
            <person name="Gautier V."/>
            <person name="Ament-Velasquez S.L."/>
            <person name="Kruys A."/>
            <person name="Hutchinson M.I."/>
            <person name="Powell A.J."/>
            <person name="Barry K."/>
            <person name="Miller A.N."/>
            <person name="Grigoriev I.V."/>
            <person name="Debuchy R."/>
            <person name="Gladieux P."/>
            <person name="Thoren M.H."/>
            <person name="Johannesson H."/>
        </authorList>
    </citation>
    <scope>NUCLEOTIDE SEQUENCE</scope>
    <source>
        <strain evidence="9">PSN4</strain>
    </source>
</reference>
<evidence type="ECO:0000256" key="5">
    <source>
        <dbReference type="ARBA" id="ARBA00023004"/>
    </source>
</evidence>
<dbReference type="Gene3D" id="1.10.630.10">
    <property type="entry name" value="Cytochrome P450"/>
    <property type="match status" value="1"/>
</dbReference>
<dbReference type="InterPro" id="IPR017972">
    <property type="entry name" value="Cyt_P450_CS"/>
</dbReference>
<dbReference type="AlphaFoldDB" id="A0AAJ0BA40"/>
<dbReference type="GO" id="GO:0016705">
    <property type="term" value="F:oxidoreductase activity, acting on paired donors, with incorporation or reduction of molecular oxygen"/>
    <property type="evidence" value="ECO:0007669"/>
    <property type="project" value="InterPro"/>
</dbReference>
<keyword evidence="8" id="KW-0560">Oxidoreductase</keyword>
<evidence type="ECO:0000256" key="7">
    <source>
        <dbReference type="PIRSR" id="PIRSR602403-1"/>
    </source>
</evidence>
<dbReference type="Pfam" id="PF00067">
    <property type="entry name" value="p450"/>
    <property type="match status" value="1"/>
</dbReference>
<evidence type="ECO:0000256" key="3">
    <source>
        <dbReference type="ARBA" id="ARBA00022617"/>
    </source>
</evidence>
<keyword evidence="5 7" id="KW-0408">Iron</keyword>
<feature type="binding site" description="axial binding residue" evidence="7">
    <location>
        <position position="445"/>
    </location>
    <ligand>
        <name>heme</name>
        <dbReference type="ChEBI" id="CHEBI:30413"/>
    </ligand>
    <ligandPart>
        <name>Fe</name>
        <dbReference type="ChEBI" id="CHEBI:18248"/>
    </ligandPart>
</feature>
<keyword evidence="4 7" id="KW-0479">Metal-binding</keyword>
<dbReference type="InterPro" id="IPR002403">
    <property type="entry name" value="Cyt_P450_E_grp-IV"/>
</dbReference>
<keyword evidence="10" id="KW-1185">Reference proteome</keyword>
<dbReference type="GO" id="GO:0004497">
    <property type="term" value="F:monooxygenase activity"/>
    <property type="evidence" value="ECO:0007669"/>
    <property type="project" value="UniProtKB-KW"/>
</dbReference>
<dbReference type="PROSITE" id="PS00086">
    <property type="entry name" value="CYTOCHROME_P450"/>
    <property type="match status" value="1"/>
</dbReference>
<dbReference type="PRINTS" id="PR00465">
    <property type="entry name" value="EP450IV"/>
</dbReference>